<proteinExistence type="predicted"/>
<organism evidence="1">
    <name type="scientific">Pyrodinium bahamense</name>
    <dbReference type="NCBI Taxonomy" id="73915"/>
    <lineage>
        <taxon>Eukaryota</taxon>
        <taxon>Sar</taxon>
        <taxon>Alveolata</taxon>
        <taxon>Dinophyceae</taxon>
        <taxon>Gonyaulacales</taxon>
        <taxon>Pyrocystaceae</taxon>
        <taxon>Pyrodinium</taxon>
    </lineage>
</organism>
<dbReference type="Pfam" id="PF05212">
    <property type="entry name" value="DUF707"/>
    <property type="match status" value="1"/>
</dbReference>
<reference evidence="1" key="1">
    <citation type="submission" date="2021-01" db="EMBL/GenBank/DDBJ databases">
        <authorList>
            <person name="Corre E."/>
            <person name="Pelletier E."/>
            <person name="Niang G."/>
            <person name="Scheremetjew M."/>
            <person name="Finn R."/>
            <person name="Kale V."/>
            <person name="Holt S."/>
            <person name="Cochrane G."/>
            <person name="Meng A."/>
            <person name="Brown T."/>
            <person name="Cohen L."/>
        </authorList>
    </citation>
    <scope>NUCLEOTIDE SEQUENCE</scope>
    <source>
        <strain evidence="1">Pbaha01</strain>
    </source>
</reference>
<evidence type="ECO:0008006" key="2">
    <source>
        <dbReference type="Google" id="ProtNLM"/>
    </source>
</evidence>
<sequence length="277" mass="31496">MALVRGNVDRLREEVSRQSELKMDVMLVHYDSNHSRWQESANDTAWYARNVQFSAEMPGYKMKLAELNLYRNNTEGVNVSSYEWLWFLDEDADLSNVTLKELVAEARHSGSSIIGPAVLSPEVALAESRANSREELGCQPGTPQCLFAAPNRTCRYRHTNFVEVMFPLLTPGAFWAVMEGCADCLHEHTVWGLDKIWCSLVARMTNRSTDRVCAILDEVQVIHANYKTLKKWIGLAIQANDSTDVLSVNRVGENQTRMQHREDYQTAPAVLRCEAKR</sequence>
<dbReference type="AlphaFoldDB" id="A0A7S0F9E4"/>
<gene>
    <name evidence="1" type="ORF">PBAH0796_LOCUS1802</name>
</gene>
<dbReference type="InterPro" id="IPR029044">
    <property type="entry name" value="Nucleotide-diphossugar_trans"/>
</dbReference>
<protein>
    <recommendedName>
        <fullName evidence="2">Glycosyltransferase 2-like domain-containing protein</fullName>
    </recommendedName>
</protein>
<name>A0A7S0F9E4_9DINO</name>
<dbReference type="InterPro" id="IPR007877">
    <property type="entry name" value="DUF707"/>
</dbReference>
<evidence type="ECO:0000313" key="1">
    <source>
        <dbReference type="EMBL" id="CAD8346064.1"/>
    </source>
</evidence>
<dbReference type="SUPFAM" id="SSF53448">
    <property type="entry name" value="Nucleotide-diphospho-sugar transferases"/>
    <property type="match status" value="1"/>
</dbReference>
<accession>A0A7S0F9E4</accession>
<dbReference type="EMBL" id="HBEG01003097">
    <property type="protein sequence ID" value="CAD8346064.1"/>
    <property type="molecule type" value="Transcribed_RNA"/>
</dbReference>